<dbReference type="GO" id="GO:0006508">
    <property type="term" value="P:proteolysis"/>
    <property type="evidence" value="ECO:0007669"/>
    <property type="project" value="UniProtKB-KW"/>
</dbReference>
<comment type="catalytic activity">
    <reaction evidence="1">
        <text>Release of an N-terminal amino acid, Xaa-|-Yaa- from a peptide, amide or arylamide. Xaa is preferably Ala, but may be most amino acids including Pro (slow action). When a terminal hydrophobic residue is followed by a prolyl residue, the two may be released as an intact Xaa-Pro dipeptide.</text>
        <dbReference type="EC" id="3.4.11.2"/>
    </reaction>
</comment>
<dbReference type="HOGENOM" id="CLU_014298_1_1_5"/>
<keyword evidence="9 16" id="KW-0378">Hydrolase</keyword>
<evidence type="ECO:0000256" key="6">
    <source>
        <dbReference type="ARBA" id="ARBA00022490"/>
    </source>
</evidence>
<feature type="chain" id="PRO_5002605852" description="Aminopeptidase N" evidence="13">
    <location>
        <begin position="31"/>
        <end position="593"/>
    </location>
</feature>
<evidence type="ECO:0000256" key="7">
    <source>
        <dbReference type="ARBA" id="ARBA00022670"/>
    </source>
</evidence>
<dbReference type="PANTHER" id="PTHR45726">
    <property type="entry name" value="LEUKOTRIENE A-4 HYDROLASE"/>
    <property type="match status" value="1"/>
</dbReference>
<dbReference type="AlphaFoldDB" id="A0A0H3C9F4"/>
<dbReference type="PRINTS" id="PR00756">
    <property type="entry name" value="ALADIPTASE"/>
</dbReference>
<dbReference type="InterPro" id="IPR014782">
    <property type="entry name" value="Peptidase_M1_dom"/>
</dbReference>
<dbReference type="EC" id="3.4.11.2" evidence="4"/>
<dbReference type="SUPFAM" id="SSF55486">
    <property type="entry name" value="Metalloproteases ('zincins'), catalytic domain"/>
    <property type="match status" value="1"/>
</dbReference>
<dbReference type="PATRIC" id="fig|565050.3.peg.2233"/>
<dbReference type="Gene3D" id="1.10.390.10">
    <property type="entry name" value="Neutral Protease Domain 2"/>
    <property type="match status" value="1"/>
</dbReference>
<dbReference type="Pfam" id="PF01433">
    <property type="entry name" value="Peptidase_M1"/>
    <property type="match status" value="1"/>
</dbReference>
<keyword evidence="17" id="KW-1185">Reference proteome</keyword>
<dbReference type="EMBL" id="CP001340">
    <property type="protein sequence ID" value="ACL95746.1"/>
    <property type="molecule type" value="Genomic_DNA"/>
</dbReference>
<dbReference type="Pfam" id="PF17900">
    <property type="entry name" value="Peptidase_M1_N"/>
    <property type="match status" value="1"/>
</dbReference>
<dbReference type="Proteomes" id="UP000001364">
    <property type="component" value="Chromosome"/>
</dbReference>
<dbReference type="GO" id="GO:0008237">
    <property type="term" value="F:metallopeptidase activity"/>
    <property type="evidence" value="ECO:0007669"/>
    <property type="project" value="UniProtKB-KW"/>
</dbReference>
<organism evidence="16 17">
    <name type="scientific">Caulobacter vibrioides (strain NA1000 / CB15N)</name>
    <name type="common">Caulobacter crescentus</name>
    <dbReference type="NCBI Taxonomy" id="565050"/>
    <lineage>
        <taxon>Bacteria</taxon>
        <taxon>Pseudomonadati</taxon>
        <taxon>Pseudomonadota</taxon>
        <taxon>Alphaproteobacteria</taxon>
        <taxon>Caulobacterales</taxon>
        <taxon>Caulobacteraceae</taxon>
        <taxon>Caulobacter</taxon>
    </lineage>
</organism>
<evidence type="ECO:0000256" key="4">
    <source>
        <dbReference type="ARBA" id="ARBA00012564"/>
    </source>
</evidence>
<dbReference type="CDD" id="cd09603">
    <property type="entry name" value="M1_APN_like"/>
    <property type="match status" value="1"/>
</dbReference>
<reference evidence="16 17" key="1">
    <citation type="journal article" date="2010" name="J. Bacteriol.">
        <title>The genetic basis of laboratory adaptation in Caulobacter crescentus.</title>
        <authorList>
            <person name="Marks M.E."/>
            <person name="Castro-Rojas C.M."/>
            <person name="Teiling C."/>
            <person name="Du L."/>
            <person name="Kapatral V."/>
            <person name="Walunas T.L."/>
            <person name="Crosson S."/>
        </authorList>
    </citation>
    <scope>NUCLEOTIDE SEQUENCE [LARGE SCALE GENOMIC DNA]</scope>
    <source>
        <strain evidence="17">NA1000 / CB15N</strain>
    </source>
</reference>
<gene>
    <name evidence="16" type="ordered locus">CCNA_02281</name>
</gene>
<dbReference type="KEGG" id="ccs:CCNA_02281"/>
<evidence type="ECO:0000256" key="11">
    <source>
        <dbReference type="ARBA" id="ARBA00023049"/>
    </source>
</evidence>
<feature type="binding site" evidence="12">
    <location>
        <position position="339"/>
    </location>
    <ligand>
        <name>Zn(2+)</name>
        <dbReference type="ChEBI" id="CHEBI:29105"/>
        <note>catalytic</note>
    </ligand>
</feature>
<evidence type="ECO:0000256" key="2">
    <source>
        <dbReference type="ARBA" id="ARBA00004496"/>
    </source>
</evidence>
<evidence type="ECO:0000256" key="12">
    <source>
        <dbReference type="PIRSR" id="PIRSR634015-3"/>
    </source>
</evidence>
<keyword evidence="13" id="KW-0732">Signal</keyword>
<proteinExistence type="inferred from homology"/>
<dbReference type="PhylomeDB" id="A0A0H3C9F4"/>
<keyword evidence="7" id="KW-0645">Protease</keyword>
<dbReference type="RefSeq" id="WP_012640435.1">
    <property type="nucleotide sequence ID" value="NC_011916.1"/>
</dbReference>
<feature type="domain" description="Peptidase M1 membrane alanine aminopeptidase" evidence="14">
    <location>
        <begin position="333"/>
        <end position="484"/>
    </location>
</feature>
<evidence type="ECO:0000313" key="17">
    <source>
        <dbReference type="Proteomes" id="UP000001364"/>
    </source>
</evidence>
<dbReference type="Gene3D" id="2.60.40.1730">
    <property type="entry name" value="tricorn interacting facor f3 domain"/>
    <property type="match status" value="1"/>
</dbReference>
<evidence type="ECO:0000256" key="9">
    <source>
        <dbReference type="ARBA" id="ARBA00022801"/>
    </source>
</evidence>
<comment type="subcellular location">
    <subcellularLocation>
        <location evidence="2">Cytoplasm</location>
    </subcellularLocation>
</comment>
<comment type="similarity">
    <text evidence="3">Belongs to the peptidase M1 family.</text>
</comment>
<dbReference type="InterPro" id="IPR027268">
    <property type="entry name" value="Peptidase_M4/M1_CTD_sf"/>
</dbReference>
<protein>
    <recommendedName>
        <fullName evidence="5">Aminopeptidase N</fullName>
        <ecNumber evidence="4">3.4.11.2</ecNumber>
    </recommendedName>
</protein>
<sequence>MGSRSLSRRIRVLAACAASALALVATGASAQSLKTSPLSLETRGAMPVEQQALAFDHADLKLKILPEKKAIEGEATLTFTARSRLDKLVVDFDRVFTIRRLTIDGKALKPGAWSNPEGRLTVTLPRKVAKGRSVTLAITYDGVPHEAKRAPWDGGFVWSKTETGEPWIATAVQGDGCDLFWPCIDYPTGEPKLIDLHITVPAPLVAPANGAFKGMTGQDGWRTYHWRARNPNTYAIALTVGPYEELTGVYKSRFGDSIPMSYWHLKGRAEKAKGLFAEFTPMVDFFEQMIGPYPFRDEKIGVVETPHLGMEHQTINAYGNEYRLDGYGFDWLLQHEFAHEWFGNQLTNADNDDMWLHEGFGTYMQPLYSQWLHGDMEYMSRLNTQRLAVRNKFPIVSGRPLKEDAVYNGDRGPGNDIYYKASNVLHTLRTLIGDEAFFRITRIAVYGRDDPKPGNFKPRHLGTKDFVKIVNQVTGKDYGWFFDVYLYDAAAPELVETRDGVDLVLTWKTAGDKPFPMPMEVKVGDRTVTLAMTGGTDRVSVGDATPVIIDPASKVLRRQPYVEAYQAWRAAADKAAAEARKKAAEEKAAAEKK</sequence>
<dbReference type="GeneID" id="7332647"/>
<feature type="signal peptide" evidence="13">
    <location>
        <begin position="1"/>
        <end position="30"/>
    </location>
</feature>
<feature type="binding site" evidence="12">
    <location>
        <position position="335"/>
    </location>
    <ligand>
        <name>Zn(2+)</name>
        <dbReference type="ChEBI" id="CHEBI:29105"/>
        <note>catalytic</note>
    </ligand>
</feature>
<dbReference type="GO" id="GO:0008270">
    <property type="term" value="F:zinc ion binding"/>
    <property type="evidence" value="ECO:0007669"/>
    <property type="project" value="InterPro"/>
</dbReference>
<evidence type="ECO:0000256" key="10">
    <source>
        <dbReference type="ARBA" id="ARBA00022833"/>
    </source>
</evidence>
<name>A0A0H3C9F4_CAUVN</name>
<comment type="cofactor">
    <cofactor evidence="12">
        <name>Zn(2+)</name>
        <dbReference type="ChEBI" id="CHEBI:29105"/>
    </cofactor>
    <text evidence="12">Binds 1 zinc ion per subunit.</text>
</comment>
<evidence type="ECO:0000256" key="8">
    <source>
        <dbReference type="ARBA" id="ARBA00022723"/>
    </source>
</evidence>
<dbReference type="InterPro" id="IPR042097">
    <property type="entry name" value="Aminopeptidase_N-like_N_sf"/>
</dbReference>
<evidence type="ECO:0000256" key="3">
    <source>
        <dbReference type="ARBA" id="ARBA00010136"/>
    </source>
</evidence>
<dbReference type="RefSeq" id="YP_002517654.1">
    <property type="nucleotide sequence ID" value="NC_011916.1"/>
</dbReference>
<dbReference type="GO" id="GO:0005737">
    <property type="term" value="C:cytoplasm"/>
    <property type="evidence" value="ECO:0007669"/>
    <property type="project" value="UniProtKB-SubCell"/>
</dbReference>
<evidence type="ECO:0000256" key="1">
    <source>
        <dbReference type="ARBA" id="ARBA00000098"/>
    </source>
</evidence>
<evidence type="ECO:0000259" key="15">
    <source>
        <dbReference type="Pfam" id="PF17900"/>
    </source>
</evidence>
<dbReference type="InterPro" id="IPR045357">
    <property type="entry name" value="Aminopeptidase_N-like_N"/>
</dbReference>
<keyword evidence="6" id="KW-0963">Cytoplasm</keyword>
<evidence type="ECO:0000256" key="5">
    <source>
        <dbReference type="ARBA" id="ARBA00015611"/>
    </source>
</evidence>
<keyword evidence="11" id="KW-0482">Metalloprotease</keyword>
<feature type="binding site" evidence="12">
    <location>
        <position position="358"/>
    </location>
    <ligand>
        <name>Zn(2+)</name>
        <dbReference type="ChEBI" id="CHEBI:29105"/>
        <note>catalytic</note>
    </ligand>
</feature>
<keyword evidence="16" id="KW-0031">Aminopeptidase</keyword>
<dbReference type="GO" id="GO:0016285">
    <property type="term" value="F:alanyl aminopeptidase activity"/>
    <property type="evidence" value="ECO:0007669"/>
    <property type="project" value="UniProtKB-EC"/>
</dbReference>
<accession>A0A0H3C9F4</accession>
<evidence type="ECO:0000259" key="14">
    <source>
        <dbReference type="Pfam" id="PF01433"/>
    </source>
</evidence>
<dbReference type="InterPro" id="IPR001930">
    <property type="entry name" value="Peptidase_M1"/>
</dbReference>
<dbReference type="InterPro" id="IPR034015">
    <property type="entry name" value="M1_LTA4H"/>
</dbReference>
<evidence type="ECO:0000313" key="16">
    <source>
        <dbReference type="EMBL" id="ACL95746.1"/>
    </source>
</evidence>
<evidence type="ECO:0000256" key="13">
    <source>
        <dbReference type="SAM" id="SignalP"/>
    </source>
</evidence>
<dbReference type="SUPFAM" id="SSF63737">
    <property type="entry name" value="Leukotriene A4 hydrolase N-terminal domain"/>
    <property type="match status" value="1"/>
</dbReference>
<feature type="domain" description="Aminopeptidase N-like N-terminal" evidence="15">
    <location>
        <begin position="56"/>
        <end position="231"/>
    </location>
</feature>
<dbReference type="PANTHER" id="PTHR45726:SF3">
    <property type="entry name" value="LEUKOTRIENE A-4 HYDROLASE"/>
    <property type="match status" value="1"/>
</dbReference>
<keyword evidence="10 12" id="KW-0862">Zinc</keyword>
<dbReference type="OrthoDB" id="100605at2"/>
<keyword evidence="8 12" id="KW-0479">Metal-binding</keyword>